<dbReference type="InterPro" id="IPR034751">
    <property type="entry name" value="Yippee"/>
</dbReference>
<dbReference type="PANTHER" id="PTHR13848">
    <property type="entry name" value="PROTEIN YIPPEE-LIKE CG15309-RELATED"/>
    <property type="match status" value="1"/>
</dbReference>
<proteinExistence type="inferred from homology"/>
<dbReference type="Proteomes" id="UP000036681">
    <property type="component" value="Unplaced"/>
</dbReference>
<keyword evidence="2" id="KW-0479">Metal-binding</keyword>
<dbReference type="AlphaFoldDB" id="A0A0M3HWA7"/>
<dbReference type="Pfam" id="PF03226">
    <property type="entry name" value="Yippee-Mis18"/>
    <property type="match status" value="2"/>
</dbReference>
<dbReference type="GO" id="GO:0046872">
    <property type="term" value="F:metal ion binding"/>
    <property type="evidence" value="ECO:0007669"/>
    <property type="project" value="UniProtKB-KW"/>
</dbReference>
<dbReference type="PROSITE" id="PS51792">
    <property type="entry name" value="YIPPEE"/>
    <property type="match status" value="2"/>
</dbReference>
<evidence type="ECO:0000256" key="3">
    <source>
        <dbReference type="ARBA" id="ARBA00022833"/>
    </source>
</evidence>
<keyword evidence="5" id="KW-1185">Reference proteome</keyword>
<comment type="similarity">
    <text evidence="1">Belongs to the yippee family.</text>
</comment>
<evidence type="ECO:0000256" key="2">
    <source>
        <dbReference type="ARBA" id="ARBA00022723"/>
    </source>
</evidence>
<protein>
    <submittedName>
        <fullName evidence="6">Protein yippee-like</fullName>
    </submittedName>
</protein>
<name>A0A0M3HWA7_ASCLU</name>
<reference evidence="6" key="1">
    <citation type="submission" date="2017-02" db="UniProtKB">
        <authorList>
            <consortium name="WormBaseParasite"/>
        </authorList>
    </citation>
    <scope>IDENTIFICATION</scope>
</reference>
<keyword evidence="3" id="KW-0862">Zinc</keyword>
<sequence length="260" mass="30637">MGRYFLEHLGGRRIFSCENCKAFLTNEDELISRHFTGSTGPAFLFERVVNVEYSETQLRTMITGRHIVRDVMCKRCKAKLGWMYEYAMNEPQKYKEAKVILEKALIEMSDGIDNPVEEIREPRLRFMGRIFYEHLGGRRVFSCETCEMYLSNRHEVLSTNFRGATGRAYLFRRVVNIRESDVESREMMTGRHLVRDVFCKRCNTKLGWMYEFAVEPDQKYKEGRVILERRLVRESEEFDDSLAERYDTESSSEVSSITVS</sequence>
<feature type="domain" description="Yippee" evidence="4">
    <location>
        <begin position="13"/>
        <end position="110"/>
    </location>
</feature>
<dbReference type="WBParaSite" id="ALUE_0000739101-mRNA-1">
    <property type="protein sequence ID" value="ALUE_0000739101-mRNA-1"/>
    <property type="gene ID" value="ALUE_0000739101"/>
</dbReference>
<evidence type="ECO:0000313" key="5">
    <source>
        <dbReference type="Proteomes" id="UP000036681"/>
    </source>
</evidence>
<evidence type="ECO:0000313" key="6">
    <source>
        <dbReference type="WBParaSite" id="ALUE_0000739101-mRNA-1"/>
    </source>
</evidence>
<evidence type="ECO:0000259" key="4">
    <source>
        <dbReference type="PROSITE" id="PS51792"/>
    </source>
</evidence>
<organism evidence="5 6">
    <name type="scientific">Ascaris lumbricoides</name>
    <name type="common">Giant roundworm</name>
    <dbReference type="NCBI Taxonomy" id="6252"/>
    <lineage>
        <taxon>Eukaryota</taxon>
        <taxon>Metazoa</taxon>
        <taxon>Ecdysozoa</taxon>
        <taxon>Nematoda</taxon>
        <taxon>Chromadorea</taxon>
        <taxon>Rhabditida</taxon>
        <taxon>Spirurina</taxon>
        <taxon>Ascaridomorpha</taxon>
        <taxon>Ascaridoidea</taxon>
        <taxon>Ascarididae</taxon>
        <taxon>Ascaris</taxon>
    </lineage>
</organism>
<accession>A0A0M3HWA7</accession>
<evidence type="ECO:0000256" key="1">
    <source>
        <dbReference type="ARBA" id="ARBA00005613"/>
    </source>
</evidence>
<dbReference type="InterPro" id="IPR039058">
    <property type="entry name" value="Yippee_fam"/>
</dbReference>
<feature type="domain" description="Yippee" evidence="4">
    <location>
        <begin position="139"/>
        <end position="236"/>
    </location>
</feature>
<dbReference type="InterPro" id="IPR004910">
    <property type="entry name" value="Yippee/Mis18/Cereblon"/>
</dbReference>